<dbReference type="RefSeq" id="XP_009855005.1">
    <property type="nucleotide sequence ID" value="XM_009856703.1"/>
</dbReference>
<dbReference type="GeneID" id="20823547"/>
<proteinExistence type="predicted"/>
<reference evidence="2" key="1">
    <citation type="journal article" date="2011" name="Genetics">
        <title>Massive changes in genome architecture accompany the transition to self-fertility in the filamentous fungus Neurospora tetrasperma.</title>
        <authorList>
            <person name="Ellison C.E."/>
            <person name="Stajich J.E."/>
            <person name="Jacobson D.J."/>
            <person name="Natvig D.O."/>
            <person name="Lapidus A."/>
            <person name="Foster B."/>
            <person name="Aerts A."/>
            <person name="Riley R."/>
            <person name="Lindquist E.A."/>
            <person name="Grigoriev I.V."/>
            <person name="Taylor J.W."/>
        </authorList>
    </citation>
    <scope>NUCLEOTIDE SEQUENCE [LARGE SCALE GENOMIC DNA]</scope>
    <source>
        <strain evidence="2">FGSC 2508 / P0657</strain>
    </source>
</reference>
<dbReference type="EMBL" id="GL891382">
    <property type="protein sequence ID" value="EGO51365.1"/>
    <property type="molecule type" value="Genomic_DNA"/>
</dbReference>
<evidence type="ECO:0000313" key="1">
    <source>
        <dbReference type="EMBL" id="EGO51365.1"/>
    </source>
</evidence>
<accession>F8MYG8</accession>
<evidence type="ECO:0000313" key="2">
    <source>
        <dbReference type="Proteomes" id="UP000008065"/>
    </source>
</evidence>
<keyword evidence="2" id="KW-1185">Reference proteome</keyword>
<dbReference type="HOGENOM" id="CLU_2543131_0_0_1"/>
<dbReference type="Proteomes" id="UP000008065">
    <property type="component" value="Unassembled WGS sequence"/>
</dbReference>
<name>F8MYG8_NEUT8</name>
<dbReference type="AlphaFoldDB" id="F8MYG8"/>
<protein>
    <submittedName>
        <fullName evidence="1">Uncharacterized protein</fullName>
    </submittedName>
</protein>
<sequence length="83" mass="9574">MEEDFISRGTHYGFCPQSRYICLAVIVGWAEGCDSCWDFRSTDATSEKPSQPPRQLDVGSFFLGRNVCLLWRSHEKIVAWKQE</sequence>
<dbReference type="VEuPathDB" id="FungiDB:NEUTE1DRAFT_118383"/>
<organism evidence="1 2">
    <name type="scientific">Neurospora tetrasperma (strain FGSC 2508 / ATCC MYA-4615 / P0657)</name>
    <dbReference type="NCBI Taxonomy" id="510951"/>
    <lineage>
        <taxon>Eukaryota</taxon>
        <taxon>Fungi</taxon>
        <taxon>Dikarya</taxon>
        <taxon>Ascomycota</taxon>
        <taxon>Pezizomycotina</taxon>
        <taxon>Sordariomycetes</taxon>
        <taxon>Sordariomycetidae</taxon>
        <taxon>Sordariales</taxon>
        <taxon>Sordariaceae</taxon>
        <taxon>Neurospora</taxon>
    </lineage>
</organism>
<dbReference type="KEGG" id="nte:NEUTE1DRAFT118383"/>
<gene>
    <name evidence="1" type="ORF">NEUTE1DRAFT_118383</name>
</gene>